<evidence type="ECO:0000313" key="7">
    <source>
        <dbReference type="EMBL" id="MTH53395.1"/>
    </source>
</evidence>
<dbReference type="GO" id="GO:0003973">
    <property type="term" value="F:(S)-2-hydroxy-acid oxidase activity"/>
    <property type="evidence" value="ECO:0007669"/>
    <property type="project" value="InterPro"/>
</dbReference>
<gene>
    <name evidence="7" type="primary">glcD</name>
    <name evidence="7" type="ORF">GKZ89_08195</name>
</gene>
<comment type="cofactor">
    <cofactor evidence="1">
        <name>FAD</name>
        <dbReference type="ChEBI" id="CHEBI:57692"/>
    </cofactor>
</comment>
<dbReference type="InterPro" id="IPR016171">
    <property type="entry name" value="Vanillyl_alc_oxidase_C-sub2"/>
</dbReference>
<protein>
    <submittedName>
        <fullName evidence="7">Glycolate oxidase subunit GlcD</fullName>
    </submittedName>
</protein>
<evidence type="ECO:0000256" key="2">
    <source>
        <dbReference type="ARBA" id="ARBA00008000"/>
    </source>
</evidence>
<reference evidence="7 8" key="1">
    <citation type="journal article" date="2017" name="Int. J. Syst. Evol. Microbiol.">
        <title>Bacillus mangrovi sp. nov., isolated from a sediment sample from a mangrove forest.</title>
        <authorList>
            <person name="Gupta V."/>
            <person name="Singh P.K."/>
            <person name="Korpole S."/>
            <person name="Tanuku N.R.S."/>
            <person name="Pinnaka A.K."/>
        </authorList>
    </citation>
    <scope>NUCLEOTIDE SEQUENCE [LARGE SCALE GENOMIC DNA]</scope>
    <source>
        <strain evidence="7 8">KCTC 33872</strain>
    </source>
</reference>
<organism evidence="7 8">
    <name type="scientific">Metabacillus mangrovi</name>
    <dbReference type="NCBI Taxonomy" id="1491830"/>
    <lineage>
        <taxon>Bacteria</taxon>
        <taxon>Bacillati</taxon>
        <taxon>Bacillota</taxon>
        <taxon>Bacilli</taxon>
        <taxon>Bacillales</taxon>
        <taxon>Bacillaceae</taxon>
        <taxon>Metabacillus</taxon>
    </lineage>
</organism>
<keyword evidence="8" id="KW-1185">Reference proteome</keyword>
<dbReference type="SUPFAM" id="SSF56176">
    <property type="entry name" value="FAD-binding/transporter-associated domain-like"/>
    <property type="match status" value="1"/>
</dbReference>
<dbReference type="PANTHER" id="PTHR42934">
    <property type="entry name" value="GLYCOLATE OXIDASE SUBUNIT GLCD"/>
    <property type="match status" value="1"/>
</dbReference>
<dbReference type="Gene3D" id="3.30.465.10">
    <property type="match status" value="1"/>
</dbReference>
<dbReference type="FunFam" id="3.30.70.2740:FF:000001">
    <property type="entry name" value="D-lactate dehydrogenase mitochondrial"/>
    <property type="match status" value="1"/>
</dbReference>
<dbReference type="PANTHER" id="PTHR42934:SF2">
    <property type="entry name" value="GLYCOLATE OXIDASE SUBUNIT GLCD"/>
    <property type="match status" value="1"/>
</dbReference>
<dbReference type="Pfam" id="PF02913">
    <property type="entry name" value="FAD-oxidase_C"/>
    <property type="match status" value="1"/>
</dbReference>
<evidence type="ECO:0000256" key="4">
    <source>
        <dbReference type="ARBA" id="ARBA00022827"/>
    </source>
</evidence>
<name>A0A7X2S525_9BACI</name>
<evidence type="ECO:0000256" key="1">
    <source>
        <dbReference type="ARBA" id="ARBA00001974"/>
    </source>
</evidence>
<dbReference type="InterPro" id="IPR051914">
    <property type="entry name" value="FAD-linked_OxidoTrans_Type4"/>
</dbReference>
<evidence type="ECO:0000259" key="6">
    <source>
        <dbReference type="PROSITE" id="PS51387"/>
    </source>
</evidence>
<dbReference type="RefSeq" id="WP_155111929.1">
    <property type="nucleotide sequence ID" value="NZ_WMIB01000006.1"/>
</dbReference>
<dbReference type="GO" id="GO:0071949">
    <property type="term" value="F:FAD binding"/>
    <property type="evidence" value="ECO:0007669"/>
    <property type="project" value="InterPro"/>
</dbReference>
<dbReference type="InterPro" id="IPR006094">
    <property type="entry name" value="Oxid_FAD_bind_N"/>
</dbReference>
<dbReference type="InterPro" id="IPR016169">
    <property type="entry name" value="FAD-bd_PCMH_sub2"/>
</dbReference>
<keyword evidence="4" id="KW-0274">FAD</keyword>
<dbReference type="Proteomes" id="UP000434639">
    <property type="component" value="Unassembled WGS sequence"/>
</dbReference>
<dbReference type="InterPro" id="IPR004113">
    <property type="entry name" value="FAD-bd_oxidored_4_C"/>
</dbReference>
<dbReference type="PROSITE" id="PS51387">
    <property type="entry name" value="FAD_PCMH"/>
    <property type="match status" value="1"/>
</dbReference>
<sequence length="470" mass="50524">MLNKEFKEKLILVAGKQNVEDSNASRLVYSYDATPGFQSLPDAVVSPRSANEVSEIVKLCSEYKVPIVPRGSGTNLAGGTCPTQGGIVLLFKHMNKILEIDEENLTVTVQPGAVTLDLINQVEAKGLFYPPDPSSMKISTIGGNINENSGGLRGLKYGVTRDYVMALEIVLANGDIIRTGGKLAKDVAGYDFTRLFTGSEGTLGILTEATLKLIPMPETKSTMLALYQDLEAAARSVSKIIAGKIIPATLEFLDQPTLKVVEDFAKIGLPTDVKAVLLIEQDGPADLVSKDMLKMAEICKQEDAVSVQLAKTAEEAEALRTARRSALSALARLKPTTILEDATVPRSEIAKMVTAINEIGETYNVQICTFGHAGDGNLHPTVATDARNHEEMERVEQAFAAIFEKAIELGGTITGEHGVGEMKAPYLEWKLGTAGIHAMKAIKDALDPNGIMNPGKIFAKDTRKRVVVTS</sequence>
<accession>A0A7X2S525</accession>
<evidence type="ECO:0000256" key="3">
    <source>
        <dbReference type="ARBA" id="ARBA00022630"/>
    </source>
</evidence>
<dbReference type="FunFam" id="1.10.45.10:FF:000001">
    <property type="entry name" value="D-lactate dehydrogenase mitochondrial"/>
    <property type="match status" value="1"/>
</dbReference>
<dbReference type="GO" id="GO:0009339">
    <property type="term" value="C:glycolate oxidase complex"/>
    <property type="evidence" value="ECO:0007669"/>
    <property type="project" value="InterPro"/>
</dbReference>
<evidence type="ECO:0000256" key="5">
    <source>
        <dbReference type="ARBA" id="ARBA00023002"/>
    </source>
</evidence>
<dbReference type="Gene3D" id="1.10.45.10">
    <property type="entry name" value="Vanillyl-alcohol Oxidase, Chain A, domain 4"/>
    <property type="match status" value="1"/>
</dbReference>
<dbReference type="InterPro" id="IPR016166">
    <property type="entry name" value="FAD-bd_PCMH"/>
</dbReference>
<dbReference type="AlphaFoldDB" id="A0A7X2S525"/>
<keyword evidence="3" id="KW-0285">Flavoprotein</keyword>
<dbReference type="EMBL" id="WMIB01000006">
    <property type="protein sequence ID" value="MTH53395.1"/>
    <property type="molecule type" value="Genomic_DNA"/>
</dbReference>
<proteinExistence type="inferred from homology"/>
<dbReference type="InterPro" id="IPR016164">
    <property type="entry name" value="FAD-linked_Oxase-like_C"/>
</dbReference>
<dbReference type="NCBIfam" id="TIGR00387">
    <property type="entry name" value="glcD"/>
    <property type="match status" value="1"/>
</dbReference>
<comment type="similarity">
    <text evidence="2">Belongs to the FAD-binding oxidoreductase/transferase type 4 family.</text>
</comment>
<dbReference type="SUPFAM" id="SSF55103">
    <property type="entry name" value="FAD-linked oxidases, C-terminal domain"/>
    <property type="match status" value="1"/>
</dbReference>
<dbReference type="InterPro" id="IPR004490">
    <property type="entry name" value="GlcD"/>
</dbReference>
<dbReference type="InterPro" id="IPR036318">
    <property type="entry name" value="FAD-bd_PCMH-like_sf"/>
</dbReference>
<feature type="domain" description="FAD-binding PCMH-type" evidence="6">
    <location>
        <begin position="37"/>
        <end position="216"/>
    </location>
</feature>
<dbReference type="OrthoDB" id="9767256at2"/>
<dbReference type="Gene3D" id="3.30.70.2740">
    <property type="match status" value="1"/>
</dbReference>
<comment type="caution">
    <text evidence="7">The sequence shown here is derived from an EMBL/GenBank/DDBJ whole genome shotgun (WGS) entry which is preliminary data.</text>
</comment>
<dbReference type="Pfam" id="PF01565">
    <property type="entry name" value="FAD_binding_4"/>
    <property type="match status" value="1"/>
</dbReference>
<evidence type="ECO:0000313" key="8">
    <source>
        <dbReference type="Proteomes" id="UP000434639"/>
    </source>
</evidence>
<keyword evidence="5" id="KW-0560">Oxidoreductase</keyword>